<evidence type="ECO:0000256" key="1">
    <source>
        <dbReference type="ARBA" id="ARBA00001974"/>
    </source>
</evidence>
<evidence type="ECO:0000313" key="8">
    <source>
        <dbReference type="EMBL" id="TFK37485.1"/>
    </source>
</evidence>
<dbReference type="STRING" id="68775.A0A5C3LXQ4"/>
<dbReference type="InterPro" id="IPR012132">
    <property type="entry name" value="GMC_OxRdtase"/>
</dbReference>
<keyword evidence="6" id="KW-0732">Signal</keyword>
<dbReference type="Proteomes" id="UP000308652">
    <property type="component" value="Unassembled WGS sequence"/>
</dbReference>
<protein>
    <submittedName>
        <fullName evidence="8">GMC oxidoreductase-domain-containing protein</fullName>
    </submittedName>
</protein>
<dbReference type="GO" id="GO:0050660">
    <property type="term" value="F:flavin adenine dinucleotide binding"/>
    <property type="evidence" value="ECO:0007669"/>
    <property type="project" value="InterPro"/>
</dbReference>
<evidence type="ECO:0000256" key="6">
    <source>
        <dbReference type="SAM" id="SignalP"/>
    </source>
</evidence>
<keyword evidence="5" id="KW-0274">FAD</keyword>
<comment type="similarity">
    <text evidence="2">Belongs to the GMC oxidoreductase family.</text>
</comment>
<name>A0A5C3LXQ4_9AGAR</name>
<dbReference type="EMBL" id="ML213608">
    <property type="protein sequence ID" value="TFK37485.1"/>
    <property type="molecule type" value="Genomic_DNA"/>
</dbReference>
<evidence type="ECO:0000256" key="2">
    <source>
        <dbReference type="ARBA" id="ARBA00010790"/>
    </source>
</evidence>
<comment type="subunit">
    <text evidence="3">Monomer.</text>
</comment>
<evidence type="ECO:0000259" key="7">
    <source>
        <dbReference type="PROSITE" id="PS00624"/>
    </source>
</evidence>
<dbReference type="InterPro" id="IPR000172">
    <property type="entry name" value="GMC_OxRdtase_N"/>
</dbReference>
<dbReference type="GO" id="GO:0016614">
    <property type="term" value="F:oxidoreductase activity, acting on CH-OH group of donors"/>
    <property type="evidence" value="ECO:0007669"/>
    <property type="project" value="InterPro"/>
</dbReference>
<feature type="signal peptide" evidence="6">
    <location>
        <begin position="1"/>
        <end position="18"/>
    </location>
</feature>
<evidence type="ECO:0000256" key="3">
    <source>
        <dbReference type="ARBA" id="ARBA00011245"/>
    </source>
</evidence>
<dbReference type="OrthoDB" id="269227at2759"/>
<feature type="chain" id="PRO_5022684469" evidence="6">
    <location>
        <begin position="19"/>
        <end position="387"/>
    </location>
</feature>
<dbReference type="PANTHER" id="PTHR11552">
    <property type="entry name" value="GLUCOSE-METHANOL-CHOLINE GMC OXIDOREDUCTASE"/>
    <property type="match status" value="1"/>
</dbReference>
<dbReference type="PROSITE" id="PS00624">
    <property type="entry name" value="GMC_OXRED_2"/>
    <property type="match status" value="1"/>
</dbReference>
<feature type="non-terminal residue" evidence="8">
    <location>
        <position position="387"/>
    </location>
</feature>
<dbReference type="AlphaFoldDB" id="A0A5C3LXQ4"/>
<proteinExistence type="inferred from homology"/>
<evidence type="ECO:0000256" key="5">
    <source>
        <dbReference type="ARBA" id="ARBA00022827"/>
    </source>
</evidence>
<keyword evidence="4" id="KW-0285">Flavoprotein</keyword>
<dbReference type="Pfam" id="PF00732">
    <property type="entry name" value="GMC_oxred_N"/>
    <property type="match status" value="1"/>
</dbReference>
<dbReference type="Gene3D" id="3.30.560.10">
    <property type="entry name" value="Glucose Oxidase, domain 3"/>
    <property type="match status" value="1"/>
</dbReference>
<keyword evidence="9" id="KW-1185">Reference proteome</keyword>
<gene>
    <name evidence="8" type="ORF">BDQ12DRAFT_724310</name>
</gene>
<dbReference type="SUPFAM" id="SSF51905">
    <property type="entry name" value="FAD/NAD(P)-binding domain"/>
    <property type="match status" value="1"/>
</dbReference>
<accession>A0A5C3LXQ4</accession>
<evidence type="ECO:0000256" key="4">
    <source>
        <dbReference type="ARBA" id="ARBA00022630"/>
    </source>
</evidence>
<dbReference type="PANTHER" id="PTHR11552:SF147">
    <property type="entry name" value="CHOLINE DEHYDROGENASE, MITOCHONDRIAL"/>
    <property type="match status" value="1"/>
</dbReference>
<comment type="cofactor">
    <cofactor evidence="1">
        <name>FAD</name>
        <dbReference type="ChEBI" id="CHEBI:57692"/>
    </cofactor>
</comment>
<feature type="domain" description="Glucose-methanol-choline oxidoreductase N-terminal" evidence="7">
    <location>
        <begin position="288"/>
        <end position="302"/>
    </location>
</feature>
<dbReference type="Gene3D" id="3.50.50.60">
    <property type="entry name" value="FAD/NAD(P)-binding domain"/>
    <property type="match status" value="1"/>
</dbReference>
<evidence type="ECO:0000313" key="9">
    <source>
        <dbReference type="Proteomes" id="UP000308652"/>
    </source>
</evidence>
<organism evidence="8 9">
    <name type="scientific">Crucibulum laeve</name>
    <dbReference type="NCBI Taxonomy" id="68775"/>
    <lineage>
        <taxon>Eukaryota</taxon>
        <taxon>Fungi</taxon>
        <taxon>Dikarya</taxon>
        <taxon>Basidiomycota</taxon>
        <taxon>Agaricomycotina</taxon>
        <taxon>Agaricomycetes</taxon>
        <taxon>Agaricomycetidae</taxon>
        <taxon>Agaricales</taxon>
        <taxon>Agaricineae</taxon>
        <taxon>Nidulariaceae</taxon>
        <taxon>Crucibulum</taxon>
    </lineage>
</organism>
<dbReference type="InterPro" id="IPR036188">
    <property type="entry name" value="FAD/NAD-bd_sf"/>
</dbReference>
<sequence>MSRLRLLLLGLFLPFSLSAIVERVVDLPGLEYDFVVIGGGTAGNVIANRLTENAKFSVLVLEAGGSNEGILNVTIPLRCPTLTPNTPFDWNFTTVPQPGLNGRQISYARGHILGGSSSVNFMGYTRGSSADYDRYATITGDPGWSWKRIFPYILKNERWTAPADNHNTTGQFNPAVHGYNGVNSVSLAGFSRPIDRRVIQTTRELPEFLSILILTRDTSSDSAIHNPQFATYRSRKNLHVLLHAQVARVLQTGNSHGRLSFKTVEFTEGKGGRTVQVRAKKEIVLSAGSIGTPHILLNSGIGDKTALAQVGIKPLVHLPSVGQNLSDHPVVGDQWLVNAGPTDTFEALGRNETYAAEQLELWTTKRSGTLAAGTYNTVGWHRLPENA</sequence>
<reference evidence="8 9" key="1">
    <citation type="journal article" date="2019" name="Nat. Ecol. Evol.">
        <title>Megaphylogeny resolves global patterns of mushroom evolution.</title>
        <authorList>
            <person name="Varga T."/>
            <person name="Krizsan K."/>
            <person name="Foldi C."/>
            <person name="Dima B."/>
            <person name="Sanchez-Garcia M."/>
            <person name="Sanchez-Ramirez S."/>
            <person name="Szollosi G.J."/>
            <person name="Szarkandi J.G."/>
            <person name="Papp V."/>
            <person name="Albert L."/>
            <person name="Andreopoulos W."/>
            <person name="Angelini C."/>
            <person name="Antonin V."/>
            <person name="Barry K.W."/>
            <person name="Bougher N.L."/>
            <person name="Buchanan P."/>
            <person name="Buyck B."/>
            <person name="Bense V."/>
            <person name="Catcheside P."/>
            <person name="Chovatia M."/>
            <person name="Cooper J."/>
            <person name="Damon W."/>
            <person name="Desjardin D."/>
            <person name="Finy P."/>
            <person name="Geml J."/>
            <person name="Haridas S."/>
            <person name="Hughes K."/>
            <person name="Justo A."/>
            <person name="Karasinski D."/>
            <person name="Kautmanova I."/>
            <person name="Kiss B."/>
            <person name="Kocsube S."/>
            <person name="Kotiranta H."/>
            <person name="LaButti K.M."/>
            <person name="Lechner B.E."/>
            <person name="Liimatainen K."/>
            <person name="Lipzen A."/>
            <person name="Lukacs Z."/>
            <person name="Mihaltcheva S."/>
            <person name="Morgado L.N."/>
            <person name="Niskanen T."/>
            <person name="Noordeloos M.E."/>
            <person name="Ohm R.A."/>
            <person name="Ortiz-Santana B."/>
            <person name="Ovrebo C."/>
            <person name="Racz N."/>
            <person name="Riley R."/>
            <person name="Savchenko A."/>
            <person name="Shiryaev A."/>
            <person name="Soop K."/>
            <person name="Spirin V."/>
            <person name="Szebenyi C."/>
            <person name="Tomsovsky M."/>
            <person name="Tulloss R.E."/>
            <person name="Uehling J."/>
            <person name="Grigoriev I.V."/>
            <person name="Vagvolgyi C."/>
            <person name="Papp T."/>
            <person name="Martin F.M."/>
            <person name="Miettinen O."/>
            <person name="Hibbett D.S."/>
            <person name="Nagy L.G."/>
        </authorList>
    </citation>
    <scope>NUCLEOTIDE SEQUENCE [LARGE SCALE GENOMIC DNA]</scope>
    <source>
        <strain evidence="8 9">CBS 166.37</strain>
    </source>
</reference>